<evidence type="ECO:0000256" key="4">
    <source>
        <dbReference type="ARBA" id="ARBA00023002"/>
    </source>
</evidence>
<keyword evidence="2" id="KW-0500">Molybdenum</keyword>
<keyword evidence="8" id="KW-1185">Reference proteome</keyword>
<reference evidence="7 8" key="1">
    <citation type="journal article" date="2019" name="Int. J. Syst. Evol. Microbiol.">
        <title>The Global Catalogue of Microorganisms (GCM) 10K type strain sequencing project: providing services to taxonomists for standard genome sequencing and annotation.</title>
        <authorList>
            <consortium name="The Broad Institute Genomics Platform"/>
            <consortium name="The Broad Institute Genome Sequencing Center for Infectious Disease"/>
            <person name="Wu L."/>
            <person name="Ma J."/>
        </authorList>
    </citation>
    <scope>NUCLEOTIDE SEQUENCE [LARGE SCALE GENOMIC DNA]</scope>
    <source>
        <strain evidence="7 8">RDMS1</strain>
    </source>
</reference>
<gene>
    <name evidence="7" type="ORF">ACFQL7_05155</name>
</gene>
<dbReference type="PANTHER" id="PTHR19372:SF7">
    <property type="entry name" value="SULFITE OXIDASE, MITOCHONDRIAL"/>
    <property type="match status" value="1"/>
</dbReference>
<evidence type="ECO:0000256" key="2">
    <source>
        <dbReference type="ARBA" id="ARBA00022505"/>
    </source>
</evidence>
<accession>A0ABD5YIY1</accession>
<dbReference type="PANTHER" id="PTHR19372">
    <property type="entry name" value="SULFITE REDUCTASE"/>
    <property type="match status" value="1"/>
</dbReference>
<evidence type="ECO:0000259" key="6">
    <source>
        <dbReference type="Pfam" id="PF03404"/>
    </source>
</evidence>
<dbReference type="GeneID" id="76198862"/>
<dbReference type="Pfam" id="PF00174">
    <property type="entry name" value="Oxidored_molyb"/>
    <property type="match status" value="1"/>
</dbReference>
<sequence>MGKSDRSETRKAEIEEILEHKPGTREVRDEEDRYTVVGATSRQTFINWLTPIEDHFVCHRNDIPRIDTDPDAWSVRMVNGDSKATLSVDELRESYPTVAVAHTMECAGNDRGHHEPETGSVQWEWDAVATAIWTGTPVRSVLPEIDVKKDHADRWLTVVGGDTPADNDVYVKSIPLSKIFDDCILAYEMNGRQLPPEHGFPLRLVVPGWYGTNSVKWVTELRVTDTMVTDETFSEDGKDQTYTYWQHEAYRIHPASVEPEIKTTVSTADTWEQLIGDVDHPYTFDENVMSLIGHPDGESSVSPDESGIIEIQGVAWAGDDRVRRVEVSTDGGDSWDDAEMYGPDYDGAWRLFTYTWEPIIAEDADNTYTLLSRATDENDRTQPATIAVLDDWDEIPDSVYPWNEGGYAANAYVPNGIELQVVSRTNE</sequence>
<dbReference type="InterPro" id="IPR014756">
    <property type="entry name" value="Ig_E-set"/>
</dbReference>
<evidence type="ECO:0000313" key="7">
    <source>
        <dbReference type="EMBL" id="MFC7189291.1"/>
    </source>
</evidence>
<dbReference type="AlphaFoldDB" id="A0ABD5YIY1"/>
<dbReference type="Gene3D" id="2.60.40.650">
    <property type="match status" value="1"/>
</dbReference>
<evidence type="ECO:0000256" key="3">
    <source>
        <dbReference type="ARBA" id="ARBA00022723"/>
    </source>
</evidence>
<dbReference type="GO" id="GO:0016491">
    <property type="term" value="F:oxidoreductase activity"/>
    <property type="evidence" value="ECO:0007669"/>
    <property type="project" value="UniProtKB-KW"/>
</dbReference>
<dbReference type="InterPro" id="IPR005066">
    <property type="entry name" value="MoCF_OxRdtse_dimer"/>
</dbReference>
<organism evidence="7 8">
    <name type="scientific">Halocatena marina</name>
    <dbReference type="NCBI Taxonomy" id="2934937"/>
    <lineage>
        <taxon>Archaea</taxon>
        <taxon>Methanobacteriati</taxon>
        <taxon>Methanobacteriota</taxon>
        <taxon>Stenosarchaea group</taxon>
        <taxon>Halobacteria</taxon>
        <taxon>Halobacteriales</taxon>
        <taxon>Natronomonadaceae</taxon>
        <taxon>Halocatena</taxon>
    </lineage>
</organism>
<comment type="cofactor">
    <cofactor evidence="1">
        <name>Mo-molybdopterin</name>
        <dbReference type="ChEBI" id="CHEBI:71302"/>
    </cofactor>
</comment>
<dbReference type="InterPro" id="IPR036374">
    <property type="entry name" value="OxRdtase_Mopterin-bd_sf"/>
</dbReference>
<dbReference type="InterPro" id="IPR008335">
    <property type="entry name" value="Mopterin_OxRdtase_euk"/>
</dbReference>
<dbReference type="Pfam" id="PF03404">
    <property type="entry name" value="Mo-co_dimer"/>
    <property type="match status" value="1"/>
</dbReference>
<evidence type="ECO:0000259" key="5">
    <source>
        <dbReference type="Pfam" id="PF00174"/>
    </source>
</evidence>
<feature type="domain" description="Oxidoreductase molybdopterin-binding" evidence="5">
    <location>
        <begin position="63"/>
        <end position="227"/>
    </location>
</feature>
<dbReference type="SUPFAM" id="SSF56524">
    <property type="entry name" value="Oxidoreductase molybdopterin-binding domain"/>
    <property type="match status" value="1"/>
</dbReference>
<name>A0ABD5YIY1_9EURY</name>
<dbReference type="RefSeq" id="WP_264555038.1">
    <property type="nucleotide sequence ID" value="NZ_CP109979.1"/>
</dbReference>
<dbReference type="GO" id="GO:0046872">
    <property type="term" value="F:metal ion binding"/>
    <property type="evidence" value="ECO:0007669"/>
    <property type="project" value="UniProtKB-KW"/>
</dbReference>
<dbReference type="InterPro" id="IPR000572">
    <property type="entry name" value="OxRdtase_Mopterin-bd_dom"/>
</dbReference>
<feature type="domain" description="Moybdenum cofactor oxidoreductase dimerisation" evidence="6">
    <location>
        <begin position="284"/>
        <end position="385"/>
    </location>
</feature>
<evidence type="ECO:0000313" key="8">
    <source>
        <dbReference type="Proteomes" id="UP001596417"/>
    </source>
</evidence>
<comment type="caution">
    <text evidence="7">The sequence shown here is derived from an EMBL/GenBank/DDBJ whole genome shotgun (WGS) entry which is preliminary data.</text>
</comment>
<dbReference type="SUPFAM" id="SSF81296">
    <property type="entry name" value="E set domains"/>
    <property type="match status" value="1"/>
</dbReference>
<dbReference type="Proteomes" id="UP001596417">
    <property type="component" value="Unassembled WGS sequence"/>
</dbReference>
<dbReference type="Gene3D" id="3.90.420.10">
    <property type="entry name" value="Oxidoreductase, molybdopterin-binding domain"/>
    <property type="match status" value="1"/>
</dbReference>
<evidence type="ECO:0000256" key="1">
    <source>
        <dbReference type="ARBA" id="ARBA00001924"/>
    </source>
</evidence>
<keyword evidence="3" id="KW-0479">Metal-binding</keyword>
<proteinExistence type="predicted"/>
<protein>
    <submittedName>
        <fullName evidence="7">Molybdopterin-dependent oxidoreductase</fullName>
    </submittedName>
</protein>
<keyword evidence="4" id="KW-0560">Oxidoreductase</keyword>
<dbReference type="PRINTS" id="PR00407">
    <property type="entry name" value="EUMOPTERIN"/>
</dbReference>
<dbReference type="EMBL" id="JBHTAX010000001">
    <property type="protein sequence ID" value="MFC7189291.1"/>
    <property type="molecule type" value="Genomic_DNA"/>
</dbReference>